<dbReference type="CDD" id="cd03676">
    <property type="entry name" value="NUDIX_Tnr3_like"/>
    <property type="match status" value="1"/>
</dbReference>
<dbReference type="PANTHER" id="PTHR13622:SF8">
    <property type="entry name" value="THIAMIN PYROPHOSPHOKINASE 1"/>
    <property type="match status" value="1"/>
</dbReference>
<dbReference type="RefSeq" id="WP_007003780.1">
    <property type="nucleotide sequence ID" value="NZ_GG770778.1"/>
</dbReference>
<evidence type="ECO:0000313" key="3">
    <source>
        <dbReference type="Proteomes" id="UP000005324"/>
    </source>
</evidence>
<keyword evidence="3" id="KW-1185">Reference proteome</keyword>
<evidence type="ECO:0000313" key="2">
    <source>
        <dbReference type="EMBL" id="EFH13040.1"/>
    </source>
</evidence>
<feature type="domain" description="Nudix hydrolase" evidence="1">
    <location>
        <begin position="38"/>
        <end position="188"/>
    </location>
</feature>
<dbReference type="PROSITE" id="PS51462">
    <property type="entry name" value="NUDIX"/>
    <property type="match status" value="1"/>
</dbReference>
<dbReference type="Proteomes" id="UP000005324">
    <property type="component" value="Unassembled WGS sequence"/>
</dbReference>
<keyword evidence="2" id="KW-0378">Hydrolase</keyword>
<dbReference type="OrthoDB" id="8438812at2"/>
<comment type="caution">
    <text evidence="2">The sequence shown here is derived from an EMBL/GenBank/DDBJ whole genome shotgun (WGS) entry which is preliminary data.</text>
</comment>
<dbReference type="PANTHER" id="PTHR13622">
    <property type="entry name" value="THIAMIN PYROPHOSPHOKINASE"/>
    <property type="match status" value="1"/>
</dbReference>
<reference evidence="2 3" key="1">
    <citation type="submission" date="2010-04" db="EMBL/GenBank/DDBJ databases">
        <authorList>
            <person name="Qin X."/>
            <person name="Bachman B."/>
            <person name="Battles P."/>
            <person name="Bell A."/>
            <person name="Bess C."/>
            <person name="Bickham C."/>
            <person name="Chaboub L."/>
            <person name="Chen D."/>
            <person name="Coyle M."/>
            <person name="Deiros D.R."/>
            <person name="Dinh H."/>
            <person name="Forbes L."/>
            <person name="Fowler G."/>
            <person name="Francisco L."/>
            <person name="Fu Q."/>
            <person name="Gubbala S."/>
            <person name="Hale W."/>
            <person name="Han Y."/>
            <person name="Hemphill L."/>
            <person name="Highlander S.K."/>
            <person name="Hirani K."/>
            <person name="Hogues M."/>
            <person name="Jackson L."/>
            <person name="Jakkamsetti A."/>
            <person name="Javaid M."/>
            <person name="Jiang H."/>
            <person name="Korchina V."/>
            <person name="Kovar C."/>
            <person name="Lara F."/>
            <person name="Lee S."/>
            <person name="Mata R."/>
            <person name="Mathew T."/>
            <person name="Moen C."/>
            <person name="Morales K."/>
            <person name="Munidasa M."/>
            <person name="Nazareth L."/>
            <person name="Ngo R."/>
            <person name="Nguyen L."/>
            <person name="Okwuonu G."/>
            <person name="Ongeri F."/>
            <person name="Patil S."/>
            <person name="Petrosino J."/>
            <person name="Pham C."/>
            <person name="Pham P."/>
            <person name="Pu L.-L."/>
            <person name="Puazo M."/>
            <person name="Raj R."/>
            <person name="Reid J."/>
            <person name="Rouhana J."/>
            <person name="Saada N."/>
            <person name="Shang Y."/>
            <person name="Simmons D."/>
            <person name="Thornton R."/>
            <person name="Warren J."/>
            <person name="Weissenberger G."/>
            <person name="Zhang J."/>
            <person name="Zhang L."/>
            <person name="Zhou C."/>
            <person name="Zhu D."/>
            <person name="Muzny D."/>
            <person name="Worley K."/>
            <person name="Gibbs R."/>
        </authorList>
    </citation>
    <scope>NUCLEOTIDE SEQUENCE [LARGE SCALE GENOMIC DNA]</scope>
    <source>
        <strain evidence="2 3">ATCC 49957</strain>
    </source>
</reference>
<dbReference type="HOGENOM" id="CLU_1285767_0_0_5"/>
<accession>D5RI11</accession>
<organism evidence="2 3">
    <name type="scientific">Pseudoroseomonas cervicalis ATCC 49957</name>
    <dbReference type="NCBI Taxonomy" id="525371"/>
    <lineage>
        <taxon>Bacteria</taxon>
        <taxon>Pseudomonadati</taxon>
        <taxon>Pseudomonadota</taxon>
        <taxon>Alphaproteobacteria</taxon>
        <taxon>Acetobacterales</taxon>
        <taxon>Roseomonadaceae</taxon>
        <taxon>Roseomonas</taxon>
    </lineage>
</organism>
<dbReference type="AlphaFoldDB" id="D5RI11"/>
<dbReference type="EC" id="2.7.6.2" evidence="2"/>
<dbReference type="SUPFAM" id="SSF55811">
    <property type="entry name" value="Nudix"/>
    <property type="match status" value="1"/>
</dbReference>
<evidence type="ECO:0000259" key="1">
    <source>
        <dbReference type="PROSITE" id="PS51462"/>
    </source>
</evidence>
<protein>
    <submittedName>
        <fullName evidence="2">Hydrolase, NUDIX family</fullName>
        <ecNumber evidence="2">2.7.6.2</ecNumber>
    </submittedName>
</protein>
<gene>
    <name evidence="2" type="ORF">HMPREF0731_0721</name>
</gene>
<dbReference type="GO" id="GO:0004788">
    <property type="term" value="F:thiamine diphosphokinase activity"/>
    <property type="evidence" value="ECO:0007669"/>
    <property type="project" value="UniProtKB-EC"/>
</dbReference>
<keyword evidence="2" id="KW-0808">Transferase</keyword>
<dbReference type="GO" id="GO:0044715">
    <property type="term" value="F:8-oxo-dGDP phosphatase activity"/>
    <property type="evidence" value="ECO:0007669"/>
    <property type="project" value="TreeGrafter"/>
</dbReference>
<dbReference type="Gene3D" id="3.90.79.10">
    <property type="entry name" value="Nucleoside Triphosphate Pyrophosphohydrolase"/>
    <property type="match status" value="1"/>
</dbReference>
<dbReference type="InterPro" id="IPR015797">
    <property type="entry name" value="NUDIX_hydrolase-like_dom_sf"/>
</dbReference>
<name>D5RI11_9PROT</name>
<dbReference type="FunFam" id="3.90.79.10:FF:000019">
    <property type="entry name" value="Thiamin pyrophosphokinase, putative"/>
    <property type="match status" value="1"/>
</dbReference>
<dbReference type="InterPro" id="IPR000086">
    <property type="entry name" value="NUDIX_hydrolase_dom"/>
</dbReference>
<dbReference type="Pfam" id="PF00293">
    <property type="entry name" value="NUDIX"/>
    <property type="match status" value="1"/>
</dbReference>
<sequence length="214" mass="23125">LAEAAQGLAKAGYLRLRGEPFDIRAEPEGPVLATLDRGAVPAFGVLAQGVHLNGLVRRADGLHLWLGKRARDKAVAPGQWDNIVAGGTPAGLSPQETLVKEAAEEAGLAPELVARARPVSRLSYIMQVPEGLRRDILHVYDLDIPEDVTPAPQDDEVEHFELWPVRRVLEAVRDTDGFKFNVNLVLIDLFLREGLIDPDGAEGRSLALGLRAGA</sequence>
<dbReference type="EMBL" id="ADVL01000125">
    <property type="protein sequence ID" value="EFH13040.1"/>
    <property type="molecule type" value="Genomic_DNA"/>
</dbReference>
<feature type="non-terminal residue" evidence="2">
    <location>
        <position position="1"/>
    </location>
</feature>
<proteinExistence type="predicted"/>